<evidence type="ECO:0000313" key="2">
    <source>
        <dbReference type="Proteomes" id="UP001626536"/>
    </source>
</evidence>
<reference evidence="1 2" key="1">
    <citation type="submission" date="2023-10" db="EMBL/GenBank/DDBJ databases">
        <title>Novel methanotroph of the genus Methylocapsa from a subarctic wetland.</title>
        <authorList>
            <person name="Belova S.E."/>
            <person name="Oshkin I.Y."/>
            <person name="Miroshnikov K."/>
            <person name="Dedysh S.N."/>
        </authorList>
    </citation>
    <scope>NUCLEOTIDE SEQUENCE [LARGE SCALE GENOMIC DNA]</scope>
    <source>
        <strain evidence="1 2">RX1</strain>
        <plasmid evidence="1 2">pRX1</plasmid>
    </source>
</reference>
<protein>
    <recommendedName>
        <fullName evidence="3">HTH luxR-type domain-containing protein</fullName>
    </recommendedName>
</protein>
<gene>
    <name evidence="1" type="ORF">RZS28_18900</name>
</gene>
<accession>A0ABZ0HZ08</accession>
<dbReference type="Proteomes" id="UP001626536">
    <property type="component" value="Plasmid pRX1"/>
</dbReference>
<dbReference type="EMBL" id="CP136863">
    <property type="protein sequence ID" value="WOJ91799.1"/>
    <property type="molecule type" value="Genomic_DNA"/>
</dbReference>
<name>A0ABZ0HZ08_9HYPH</name>
<dbReference type="RefSeq" id="WP_407341216.1">
    <property type="nucleotide sequence ID" value="NZ_CP136863.1"/>
</dbReference>
<organism evidence="1 2">
    <name type="scientific">Methylocapsa polymorpha</name>
    <dbReference type="NCBI Taxonomy" id="3080828"/>
    <lineage>
        <taxon>Bacteria</taxon>
        <taxon>Pseudomonadati</taxon>
        <taxon>Pseudomonadota</taxon>
        <taxon>Alphaproteobacteria</taxon>
        <taxon>Hyphomicrobiales</taxon>
        <taxon>Beijerinckiaceae</taxon>
        <taxon>Methylocapsa</taxon>
    </lineage>
</organism>
<evidence type="ECO:0000313" key="1">
    <source>
        <dbReference type="EMBL" id="WOJ91799.1"/>
    </source>
</evidence>
<proteinExistence type="predicted"/>
<keyword evidence="2" id="KW-1185">Reference proteome</keyword>
<evidence type="ECO:0008006" key="3">
    <source>
        <dbReference type="Google" id="ProtNLM"/>
    </source>
</evidence>
<sequence length="216" mass="23538">MKTRDNADPGRPFRREMVPIEPDLDDLLESMHGRLPFTGADNCLPELGQFGIDDPFLALANSDGQFEQEALRSISRKSQSRGGGHFHSGLRIAQVIEEHSFRVWSRKLGGAATCHGRRIPKGAPHDRVEGLSGLKLSGDPAARIERCETSKGNAVWPGDHVTHFFRESHAASSSNDCSAVTESELDILRRLAEGKRLDQAASEIGLSIHVAVALLG</sequence>
<keyword evidence="1" id="KW-0614">Plasmid</keyword>
<geneLocation type="plasmid" evidence="1 2">
    <name>pRX1</name>
</geneLocation>